<dbReference type="PANTHER" id="PTHR45460:SF2">
    <property type="entry name" value="ALPHA 1,3 GLUCANASE, GH71 FAMILY (EUROFUNG)"/>
    <property type="match status" value="1"/>
</dbReference>
<name>A0A6B0YPU2_9CHLR</name>
<dbReference type="AlphaFoldDB" id="A0A6B0YPU2"/>
<dbReference type="PANTHER" id="PTHR45460">
    <property type="entry name" value="SIMILAR TO CYSTEINE PROTEINASE"/>
    <property type="match status" value="1"/>
</dbReference>
<accession>A0A6B0YPU2</accession>
<keyword evidence="1" id="KW-0732">Signal</keyword>
<protein>
    <submittedName>
        <fullName evidence="2">VCBS repeat-containing protein</fullName>
    </submittedName>
</protein>
<reference evidence="2" key="1">
    <citation type="submission" date="2019-09" db="EMBL/GenBank/DDBJ databases">
        <title>Characterisation of the sponge microbiome using genome-centric metagenomics.</title>
        <authorList>
            <person name="Engelberts J.P."/>
            <person name="Robbins S.J."/>
            <person name="De Goeij J.M."/>
            <person name="Aranda M."/>
            <person name="Bell S.C."/>
            <person name="Webster N.S."/>
        </authorList>
    </citation>
    <scope>NUCLEOTIDE SEQUENCE</scope>
    <source>
        <strain evidence="2">SB0664_bin_27</strain>
    </source>
</reference>
<dbReference type="EMBL" id="VXRG01000054">
    <property type="protein sequence ID" value="MXY93066.1"/>
    <property type="molecule type" value="Genomic_DNA"/>
</dbReference>
<dbReference type="Gene3D" id="2.130.10.130">
    <property type="entry name" value="Integrin alpha, N-terminal"/>
    <property type="match status" value="2"/>
</dbReference>
<evidence type="ECO:0000256" key="1">
    <source>
        <dbReference type="ARBA" id="ARBA00022729"/>
    </source>
</evidence>
<organism evidence="2">
    <name type="scientific">Caldilineaceae bacterium SB0664_bin_27</name>
    <dbReference type="NCBI Taxonomy" id="2605260"/>
    <lineage>
        <taxon>Bacteria</taxon>
        <taxon>Bacillati</taxon>
        <taxon>Chloroflexota</taxon>
        <taxon>Caldilineae</taxon>
        <taxon>Caldilineales</taxon>
        <taxon>Caldilineaceae</taxon>
    </lineage>
</organism>
<dbReference type="InterPro" id="IPR013517">
    <property type="entry name" value="FG-GAP"/>
</dbReference>
<gene>
    <name evidence="2" type="ORF">F4Y42_06395</name>
</gene>
<sequence length="373" mass="41779">MTHLINLTEHLAQDGFEYTYGISAYDLTGNGVPDLITPDTDVGLYWLENDGQGNFTKHVIHERTPEWLERHQVADINGDGRPELVFIDNINGCLLYFEYEGDPRLASSWRTRYVDEGTLTGAYAVAVADFTGNGFLDIAASTWRKGNQFVWYENRDGNWIKHIIEDDIAETRAVHAADINGNGNTDLLGTARIANQVIWYENTGDLANKSWIKHIIDDAPQPIHGHPVDMDGDGDLDVVMALGMLPPDDPTGVPLEHHQIVWYENDGNPAAGKWRKHIICQEFPNAFEAIAADFDNDGHIEVVATAWHETGRVAYFKHRGDPRGPWDMQLLKDGWTNANMVIAADINGNGRLDIVAAAERGSNEVRWWRNEGP</sequence>
<dbReference type="Pfam" id="PF13517">
    <property type="entry name" value="FG-GAP_3"/>
    <property type="match status" value="3"/>
</dbReference>
<proteinExistence type="predicted"/>
<comment type="caution">
    <text evidence="2">The sequence shown here is derived from an EMBL/GenBank/DDBJ whole genome shotgun (WGS) entry which is preliminary data.</text>
</comment>
<dbReference type="InterPro" id="IPR028994">
    <property type="entry name" value="Integrin_alpha_N"/>
</dbReference>
<dbReference type="SUPFAM" id="SSF69318">
    <property type="entry name" value="Integrin alpha N-terminal domain"/>
    <property type="match status" value="1"/>
</dbReference>
<evidence type="ECO:0000313" key="2">
    <source>
        <dbReference type="EMBL" id="MXY93066.1"/>
    </source>
</evidence>